<dbReference type="Gene3D" id="1.10.340.70">
    <property type="match status" value="1"/>
</dbReference>
<dbReference type="CDD" id="cd00303">
    <property type="entry name" value="retropepsin_like"/>
    <property type="match status" value="1"/>
</dbReference>
<evidence type="ECO:0000256" key="10">
    <source>
        <dbReference type="ARBA" id="ARBA00022842"/>
    </source>
</evidence>
<keyword evidence="2" id="KW-0645">Protease</keyword>
<feature type="region of interest" description="Disordered" evidence="18">
    <location>
        <begin position="288"/>
        <end position="316"/>
    </location>
</feature>
<reference evidence="22 23" key="1">
    <citation type="submission" date="2019-01" db="EMBL/GenBank/DDBJ databases">
        <title>Draft genome sequence of Psathyrella aberdarensis IHI B618.</title>
        <authorList>
            <person name="Buettner E."/>
            <person name="Kellner H."/>
        </authorList>
    </citation>
    <scope>NUCLEOTIDE SEQUENCE [LARGE SCALE GENOMIC DNA]</scope>
    <source>
        <strain evidence="22 23">IHI B618</strain>
    </source>
</reference>
<gene>
    <name evidence="22" type="ORF">EST38_g7519</name>
</gene>
<dbReference type="InterPro" id="IPR036397">
    <property type="entry name" value="RNaseH_sf"/>
</dbReference>
<dbReference type="Pfam" id="PF17917">
    <property type="entry name" value="RT_RNaseH"/>
    <property type="match status" value="1"/>
</dbReference>
<dbReference type="SUPFAM" id="SSF56672">
    <property type="entry name" value="DNA/RNA polymerases"/>
    <property type="match status" value="1"/>
</dbReference>
<feature type="region of interest" description="Disordered" evidence="18">
    <location>
        <begin position="396"/>
        <end position="421"/>
    </location>
</feature>
<evidence type="ECO:0000256" key="14">
    <source>
        <dbReference type="ARBA" id="ARBA00022932"/>
    </source>
</evidence>
<evidence type="ECO:0000313" key="23">
    <source>
        <dbReference type="Proteomes" id="UP000290288"/>
    </source>
</evidence>
<dbReference type="EMBL" id="SDEE01000273">
    <property type="protein sequence ID" value="RXW18333.1"/>
    <property type="molecule type" value="Genomic_DNA"/>
</dbReference>
<evidence type="ECO:0000256" key="8">
    <source>
        <dbReference type="ARBA" id="ARBA00022759"/>
    </source>
</evidence>
<dbReference type="PROSITE" id="PS50994">
    <property type="entry name" value="INTEGRASE"/>
    <property type="match status" value="1"/>
</dbReference>
<feature type="domain" description="Reverse transcriptase" evidence="20">
    <location>
        <begin position="688"/>
        <end position="869"/>
    </location>
</feature>
<comment type="caution">
    <text evidence="22">The sequence shown here is derived from an EMBL/GenBank/DDBJ whole genome shotgun (WGS) entry which is preliminary data.</text>
</comment>
<keyword evidence="4" id="KW-0548">Nucleotidyltransferase</keyword>
<dbReference type="GO" id="GO:0003887">
    <property type="term" value="F:DNA-directed DNA polymerase activity"/>
    <property type="evidence" value="ECO:0007669"/>
    <property type="project" value="UniProtKB-KW"/>
</dbReference>
<organism evidence="22 23">
    <name type="scientific">Candolleomyces aberdarensis</name>
    <dbReference type="NCBI Taxonomy" id="2316362"/>
    <lineage>
        <taxon>Eukaryota</taxon>
        <taxon>Fungi</taxon>
        <taxon>Dikarya</taxon>
        <taxon>Basidiomycota</taxon>
        <taxon>Agaricomycotina</taxon>
        <taxon>Agaricomycetes</taxon>
        <taxon>Agaricomycetidae</taxon>
        <taxon>Agaricales</taxon>
        <taxon>Agaricineae</taxon>
        <taxon>Psathyrellaceae</taxon>
        <taxon>Candolleomyces</taxon>
    </lineage>
</organism>
<dbReference type="Pfam" id="PF00385">
    <property type="entry name" value="Chromo"/>
    <property type="match status" value="1"/>
</dbReference>
<evidence type="ECO:0000256" key="18">
    <source>
        <dbReference type="SAM" id="MobiDB-lite"/>
    </source>
</evidence>
<dbReference type="OrthoDB" id="3268967at2759"/>
<dbReference type="EC" id="2.7.7.49" evidence="1"/>
<dbReference type="GO" id="GO:0003723">
    <property type="term" value="F:RNA binding"/>
    <property type="evidence" value="ECO:0007669"/>
    <property type="project" value="UniProtKB-KW"/>
</dbReference>
<dbReference type="GO" id="GO:0006508">
    <property type="term" value="P:proteolysis"/>
    <property type="evidence" value="ECO:0007669"/>
    <property type="project" value="UniProtKB-KW"/>
</dbReference>
<dbReference type="GO" id="GO:0006310">
    <property type="term" value="P:DNA recombination"/>
    <property type="evidence" value="ECO:0007669"/>
    <property type="project" value="UniProtKB-KW"/>
</dbReference>
<dbReference type="InterPro" id="IPR001584">
    <property type="entry name" value="Integrase_cat-core"/>
</dbReference>
<dbReference type="GO" id="GO:0005634">
    <property type="term" value="C:nucleus"/>
    <property type="evidence" value="ECO:0007669"/>
    <property type="project" value="UniProtKB-ARBA"/>
</dbReference>
<dbReference type="Pfam" id="PF00078">
    <property type="entry name" value="RVT_1"/>
    <property type="match status" value="1"/>
</dbReference>
<dbReference type="SMART" id="SM00298">
    <property type="entry name" value="CHROMO"/>
    <property type="match status" value="1"/>
</dbReference>
<dbReference type="GO" id="GO:0003677">
    <property type="term" value="F:DNA binding"/>
    <property type="evidence" value="ECO:0007669"/>
    <property type="project" value="UniProtKB-KW"/>
</dbReference>
<keyword evidence="11" id="KW-0694">RNA-binding</keyword>
<evidence type="ECO:0000256" key="9">
    <source>
        <dbReference type="ARBA" id="ARBA00022801"/>
    </source>
</evidence>
<dbReference type="Pfam" id="PF17921">
    <property type="entry name" value="Integrase_H2C2"/>
    <property type="match status" value="1"/>
</dbReference>
<dbReference type="STRING" id="2316362.A0A4Q2DF11"/>
<keyword evidence="13" id="KW-0695">RNA-directed DNA polymerase</keyword>
<dbReference type="PANTHER" id="PTHR37984">
    <property type="entry name" value="PROTEIN CBG26694"/>
    <property type="match status" value="1"/>
</dbReference>
<feature type="coiled-coil region" evidence="17">
    <location>
        <begin position="1455"/>
        <end position="1482"/>
    </location>
</feature>
<keyword evidence="9" id="KW-0378">Hydrolase</keyword>
<dbReference type="CDD" id="cd18970">
    <property type="entry name" value="CD_POL_like"/>
    <property type="match status" value="1"/>
</dbReference>
<evidence type="ECO:0000256" key="6">
    <source>
        <dbReference type="ARBA" id="ARBA00022723"/>
    </source>
</evidence>
<feature type="domain" description="Chromo" evidence="19">
    <location>
        <begin position="1595"/>
        <end position="1642"/>
    </location>
</feature>
<dbReference type="InterPro" id="IPR043128">
    <property type="entry name" value="Rev_trsase/Diguanyl_cyclase"/>
</dbReference>
<dbReference type="Gene3D" id="2.40.70.10">
    <property type="entry name" value="Acid Proteases"/>
    <property type="match status" value="1"/>
</dbReference>
<dbReference type="SUPFAM" id="SSF54160">
    <property type="entry name" value="Chromo domain-like"/>
    <property type="match status" value="1"/>
</dbReference>
<feature type="compositionally biased region" description="Basic and acidic residues" evidence="18">
    <location>
        <begin position="303"/>
        <end position="315"/>
    </location>
</feature>
<evidence type="ECO:0000259" key="20">
    <source>
        <dbReference type="PROSITE" id="PS50878"/>
    </source>
</evidence>
<feature type="domain" description="Integrase catalytic" evidence="21">
    <location>
        <begin position="1277"/>
        <end position="1439"/>
    </location>
</feature>
<keyword evidence="12" id="KW-0229">DNA integration</keyword>
<evidence type="ECO:0000256" key="2">
    <source>
        <dbReference type="ARBA" id="ARBA00022670"/>
    </source>
</evidence>
<evidence type="ECO:0000256" key="17">
    <source>
        <dbReference type="SAM" id="Coils"/>
    </source>
</evidence>
<dbReference type="InterPro" id="IPR043502">
    <property type="entry name" value="DNA/RNA_pol_sf"/>
</dbReference>
<dbReference type="InterPro" id="IPR041373">
    <property type="entry name" value="RT_RNaseH"/>
</dbReference>
<dbReference type="Gene3D" id="2.40.50.40">
    <property type="match status" value="1"/>
</dbReference>
<evidence type="ECO:0000256" key="11">
    <source>
        <dbReference type="ARBA" id="ARBA00022884"/>
    </source>
</evidence>
<dbReference type="InterPro" id="IPR012337">
    <property type="entry name" value="RNaseH-like_sf"/>
</dbReference>
<name>A0A4Q2DF11_9AGAR</name>
<evidence type="ECO:0000256" key="1">
    <source>
        <dbReference type="ARBA" id="ARBA00012493"/>
    </source>
</evidence>
<keyword evidence="8" id="KW-0255">Endonuclease</keyword>
<keyword evidence="6" id="KW-0479">Metal-binding</keyword>
<evidence type="ECO:0000256" key="15">
    <source>
        <dbReference type="ARBA" id="ARBA00023125"/>
    </source>
</evidence>
<evidence type="ECO:0000256" key="12">
    <source>
        <dbReference type="ARBA" id="ARBA00022908"/>
    </source>
</evidence>
<dbReference type="InterPro" id="IPR056924">
    <property type="entry name" value="SH3_Tf2-1"/>
</dbReference>
<proteinExistence type="predicted"/>
<sequence>MSIAGETPRAIFQNPFCDPALVALAIETGLLPRDEDEQSLLSDIEISVDDSLPDPAYSASESDDDDASTYTYHSRLLQTRSSLMAPTFAKSIRSSNNKSPPTLTAGKVNPDVLKTWERGCVAYFGQRKVTAGDQVRQVLDSFDDTRTINWVGHRREELAKMNFPDFMNLFRKHALDSDWHLDLKKKLQRRTQGEEEAFEDFANEVCALNTLLVDAPKSSFTHERLHEILLAGAHDDINELYIASELPDKYAAAEWGNLELDVLNDWIIDMVKIDKRVTNERKRARRLIEERNRRSKNGGAGNEYKKTSSENKENTGGRVWIPALTKDERDVLRDHHGCFKCRKYYTDHVQKDCKAGFPKEHVVCTNAAATAARPAGWNTPKRKTLPVGAVVGSSVIYESDSEDSKGSGSGSGSEDDELNDDVSDPVPSSHLLFHGFVDGQDEFQTRVLLMIDHGCPLVMIDDRTATKLGLKRRQAATPYPITPAFGCDTSSQELYDWVRFDVSSIDNSWTSRAVKAVCIKDLCCDVILGLPFLESNRIVVDAHARSAVTNDGYDLMKNVPRVIKRPKLCPSVKKRRLDAFVSFCDKKATLFEEFRKKIPIIEGSEVTNEHIAAAILATTERLTWEKEFQALREEFNDVFQPPPHVEELPDDIHAEILLKDANMTIETRTYSCPRKYRDAWKKLLDEHEAAGRIRPSSSPYASPSFIIPKADPNAPPRWVNDYRQLNANCVPDRNPLPRVDDILADCGKGRYFTVMDMTNAFFQTKMKPEHIPLTAVTTPFGLYEFVVMPMGFRNAPAIHQRRVSRALKQYIGKFCHVYLDDIIIWSDSVEEHLRHVRLVLEALREHKLYLNPKKCKFMQTSINFLGHIISSDGIRPDGSKIEKIVSWPVPNSSTDVRKFLGLVRYLAAFLPSLAEHTMVLNTLTTKECDKKFPAWAEDHQSAFDAIKQLVISPECLTVINHANPENNKIFVTTDASDYRIGAVLSYGPSWETARPVAFDSVPLRGAELNYPVHEKELLAIVTALKKWRADLLGAEFFIYTDHRTLENFHRQREFSRRQARWMEYMSQFEGRIVYVKGEDNTVADALSRLPTTTQTAEAEELSRQVFEEKFAEDDAERPFKAYPVCVLLAVDRANTVCAITDLLKTRRSAAPATLQLKDITMNGEFVELVKKGYAVDPWCQKFESAARGMSSFRNESGLWFVNDRLIIPNFQNLRGILFQLAHDKLGHFGFKKAYAALRDDYYWPNMRTDLEVGYIPACEDCARNKDATKRTAGPLHPLPVPDGRCRSIAMDFVGPLPVDDGYDTILTITDRLGSDIQVIPCKATLTAPELAEIFFDRWYCENGMPDDIVSDRDKLFTSSFWRSLHALTGIKLKCSTSFHPQTDGSSERTNKTVVQALRYFVERSQKGWARALPKVRFAIMNTVNASTGYSPFFLKTGRSPRLFPSLVKATDSPLLDDTLSALSNLQDVVAEAQDALLKAKVDQSSEANKTRADDPRFEVGEKVWLCTRHRRREYMAKGAKRVAKFMPRFDGPYLILDRNLETSTYTLLLPEHSNTHPTFHVAWLKRFVENDAEKWPDRERRRPGPVVTPEGTEEWEVEKILEARKRGRGWQYLVRWAGYGPECDAWLPAREVEECQALDDYEASVEGGLGTTSSSSSADG</sequence>
<dbReference type="GO" id="GO:0004519">
    <property type="term" value="F:endonuclease activity"/>
    <property type="evidence" value="ECO:0007669"/>
    <property type="project" value="UniProtKB-KW"/>
</dbReference>
<evidence type="ECO:0000256" key="7">
    <source>
        <dbReference type="ARBA" id="ARBA00022750"/>
    </source>
</evidence>
<dbReference type="SUPFAM" id="SSF53098">
    <property type="entry name" value="Ribonuclease H-like"/>
    <property type="match status" value="1"/>
</dbReference>
<dbReference type="GO" id="GO:0004190">
    <property type="term" value="F:aspartic-type endopeptidase activity"/>
    <property type="evidence" value="ECO:0007669"/>
    <property type="project" value="UniProtKB-KW"/>
</dbReference>
<dbReference type="InterPro" id="IPR021109">
    <property type="entry name" value="Peptidase_aspartic_dom_sf"/>
</dbReference>
<dbReference type="CDD" id="cd09274">
    <property type="entry name" value="RNase_HI_RT_Ty3"/>
    <property type="match status" value="1"/>
</dbReference>
<evidence type="ECO:0000256" key="13">
    <source>
        <dbReference type="ARBA" id="ARBA00022918"/>
    </source>
</evidence>
<dbReference type="InterPro" id="IPR041588">
    <property type="entry name" value="Integrase_H2C2"/>
</dbReference>
<dbReference type="InterPro" id="IPR000953">
    <property type="entry name" value="Chromo/chromo_shadow_dom"/>
</dbReference>
<keyword evidence="23" id="KW-1185">Reference proteome</keyword>
<dbReference type="Proteomes" id="UP000290288">
    <property type="component" value="Unassembled WGS sequence"/>
</dbReference>
<evidence type="ECO:0000256" key="5">
    <source>
        <dbReference type="ARBA" id="ARBA00022722"/>
    </source>
</evidence>
<keyword evidence="7" id="KW-0064">Aspartyl protease</keyword>
<dbReference type="GO" id="GO:0006338">
    <property type="term" value="P:chromatin remodeling"/>
    <property type="evidence" value="ECO:0007669"/>
    <property type="project" value="UniProtKB-ARBA"/>
</dbReference>
<evidence type="ECO:0000256" key="16">
    <source>
        <dbReference type="ARBA" id="ARBA00023172"/>
    </source>
</evidence>
<dbReference type="PROSITE" id="PS50878">
    <property type="entry name" value="RT_POL"/>
    <property type="match status" value="1"/>
</dbReference>
<keyword evidence="10" id="KW-0460">Magnesium</keyword>
<protein>
    <recommendedName>
        <fullName evidence="1">RNA-directed DNA polymerase</fullName>
        <ecNumber evidence="1">2.7.7.49</ecNumber>
    </recommendedName>
</protein>
<dbReference type="Gene3D" id="3.30.420.10">
    <property type="entry name" value="Ribonuclease H-like superfamily/Ribonuclease H"/>
    <property type="match status" value="1"/>
</dbReference>
<keyword evidence="3" id="KW-0808">Transferase</keyword>
<evidence type="ECO:0000259" key="21">
    <source>
        <dbReference type="PROSITE" id="PS50994"/>
    </source>
</evidence>
<dbReference type="PROSITE" id="PS50013">
    <property type="entry name" value="CHROMO_2"/>
    <property type="match status" value="1"/>
</dbReference>
<dbReference type="GO" id="GO:0015074">
    <property type="term" value="P:DNA integration"/>
    <property type="evidence" value="ECO:0007669"/>
    <property type="project" value="UniProtKB-KW"/>
</dbReference>
<evidence type="ECO:0000256" key="4">
    <source>
        <dbReference type="ARBA" id="ARBA00022695"/>
    </source>
</evidence>
<evidence type="ECO:0000259" key="19">
    <source>
        <dbReference type="PROSITE" id="PS50013"/>
    </source>
</evidence>
<dbReference type="Pfam" id="PF24626">
    <property type="entry name" value="SH3_Tf2-1"/>
    <property type="match status" value="1"/>
</dbReference>
<dbReference type="CDD" id="cd01647">
    <property type="entry name" value="RT_LTR"/>
    <property type="match status" value="1"/>
</dbReference>
<dbReference type="Gene3D" id="3.10.10.10">
    <property type="entry name" value="HIV Type 1 Reverse Transcriptase, subunit A, domain 1"/>
    <property type="match status" value="1"/>
</dbReference>
<keyword evidence="16" id="KW-0233">DNA recombination</keyword>
<dbReference type="Gene3D" id="3.30.70.270">
    <property type="match status" value="2"/>
</dbReference>
<keyword evidence="14" id="KW-0239">DNA-directed DNA polymerase</keyword>
<dbReference type="PANTHER" id="PTHR37984:SF5">
    <property type="entry name" value="PROTEIN NYNRIN-LIKE"/>
    <property type="match status" value="1"/>
</dbReference>
<keyword evidence="5" id="KW-0540">Nuclease</keyword>
<dbReference type="GO" id="GO:0003964">
    <property type="term" value="F:RNA-directed DNA polymerase activity"/>
    <property type="evidence" value="ECO:0007669"/>
    <property type="project" value="UniProtKB-KW"/>
</dbReference>
<dbReference type="InterPro" id="IPR000477">
    <property type="entry name" value="RT_dom"/>
</dbReference>
<keyword evidence="15" id="KW-0238">DNA-binding</keyword>
<dbReference type="InterPro" id="IPR016197">
    <property type="entry name" value="Chromo-like_dom_sf"/>
</dbReference>
<dbReference type="GO" id="GO:0046872">
    <property type="term" value="F:metal ion binding"/>
    <property type="evidence" value="ECO:0007669"/>
    <property type="project" value="UniProtKB-KW"/>
</dbReference>
<accession>A0A4Q2DF11</accession>
<keyword evidence="17" id="KW-0175">Coiled coil</keyword>
<evidence type="ECO:0000256" key="3">
    <source>
        <dbReference type="ARBA" id="ARBA00022679"/>
    </source>
</evidence>
<evidence type="ECO:0000313" key="22">
    <source>
        <dbReference type="EMBL" id="RXW18333.1"/>
    </source>
</evidence>
<dbReference type="InterPro" id="IPR050951">
    <property type="entry name" value="Retrovirus_Pol_polyprotein"/>
</dbReference>
<dbReference type="InterPro" id="IPR023780">
    <property type="entry name" value="Chromo_domain"/>
</dbReference>